<accession>A0A9W9A0U3</accession>
<feature type="compositionally biased region" description="Low complexity" evidence="1">
    <location>
        <begin position="163"/>
        <end position="174"/>
    </location>
</feature>
<organism evidence="2 3">
    <name type="scientific">Lentinula lateritia</name>
    <dbReference type="NCBI Taxonomy" id="40482"/>
    <lineage>
        <taxon>Eukaryota</taxon>
        <taxon>Fungi</taxon>
        <taxon>Dikarya</taxon>
        <taxon>Basidiomycota</taxon>
        <taxon>Agaricomycotina</taxon>
        <taxon>Agaricomycetes</taxon>
        <taxon>Agaricomycetidae</taxon>
        <taxon>Agaricales</taxon>
        <taxon>Marasmiineae</taxon>
        <taxon>Omphalotaceae</taxon>
        <taxon>Lentinula</taxon>
    </lineage>
</organism>
<evidence type="ECO:0000313" key="2">
    <source>
        <dbReference type="EMBL" id="KAJ4470386.1"/>
    </source>
</evidence>
<feature type="compositionally biased region" description="Polar residues" evidence="1">
    <location>
        <begin position="42"/>
        <end position="54"/>
    </location>
</feature>
<feature type="region of interest" description="Disordered" evidence="1">
    <location>
        <begin position="212"/>
        <end position="233"/>
    </location>
</feature>
<gene>
    <name evidence="2" type="ORF">C8J55DRAFT_491840</name>
</gene>
<sequence length="308" mass="32475">MFRHHKESTSNATPTVIVSLPESQSSDGPTVATGRMPPSMAGSDTGTPSVNSSAFGHGTHTAPSSGPPSLSNQSSQLKPTPSVNTTTLDGDHTMKRFKALDGTVRRQYPASTGGTGESASNNIEAGSKKRKAPDNGPDSGTGIRENSQPQLAHPATYSHLNMSTPSNNLPSRSSPLPPIAYPQRDISTPPATNLLYPNAVAHAGPSSNFYHPPAAGSYSHQNPSAPSTPSDESRHFNCVACTPTVNYFMSLRLYIENSLKIRKVVRSRSSLGVGTFIIEDTLVLRSMDAVEMNKGLDNVTVCVSAGCT</sequence>
<dbReference type="AlphaFoldDB" id="A0A9W9A0U3"/>
<reference evidence="2" key="1">
    <citation type="submission" date="2022-08" db="EMBL/GenBank/DDBJ databases">
        <authorList>
            <consortium name="DOE Joint Genome Institute"/>
            <person name="Min B."/>
            <person name="Riley R."/>
            <person name="Sierra-Patev S."/>
            <person name="Naranjo-Ortiz M."/>
            <person name="Looney B."/>
            <person name="Konkel Z."/>
            <person name="Slot J.C."/>
            <person name="Sakamoto Y."/>
            <person name="Steenwyk J.L."/>
            <person name="Rokas A."/>
            <person name="Carro J."/>
            <person name="Camarero S."/>
            <person name="Ferreira P."/>
            <person name="Molpeceres G."/>
            <person name="Ruiz-Duenas F.J."/>
            <person name="Serrano A."/>
            <person name="Henrissat B."/>
            <person name="Drula E."/>
            <person name="Hughes K.W."/>
            <person name="Mata J.L."/>
            <person name="Ishikawa N.K."/>
            <person name="Vargas-Isla R."/>
            <person name="Ushijima S."/>
            <person name="Smith C.A."/>
            <person name="Ahrendt S."/>
            <person name="Andreopoulos W."/>
            <person name="He G."/>
            <person name="Labutti K."/>
            <person name="Lipzen A."/>
            <person name="Ng V."/>
            <person name="Sandor L."/>
            <person name="Barry K."/>
            <person name="Martinez A.T."/>
            <person name="Xiao Y."/>
            <person name="Gibbons J.G."/>
            <person name="Terashima K."/>
            <person name="Hibbett D.S."/>
            <person name="Grigoriev I.V."/>
        </authorList>
    </citation>
    <scope>NUCLEOTIDE SEQUENCE</scope>
    <source>
        <strain evidence="2">Sp2 HRB7682 ss15</strain>
    </source>
</reference>
<feature type="region of interest" description="Disordered" evidence="1">
    <location>
        <begin position="1"/>
        <end position="185"/>
    </location>
</feature>
<feature type="compositionally biased region" description="Polar residues" evidence="1">
    <location>
        <begin position="109"/>
        <end position="124"/>
    </location>
</feature>
<proteinExistence type="predicted"/>
<feature type="compositionally biased region" description="Polar residues" evidence="1">
    <location>
        <begin position="218"/>
        <end position="230"/>
    </location>
</feature>
<feature type="compositionally biased region" description="Polar residues" evidence="1">
    <location>
        <begin position="9"/>
        <end position="28"/>
    </location>
</feature>
<dbReference type="Proteomes" id="UP001150238">
    <property type="component" value="Unassembled WGS sequence"/>
</dbReference>
<evidence type="ECO:0000313" key="3">
    <source>
        <dbReference type="Proteomes" id="UP001150238"/>
    </source>
</evidence>
<name>A0A9W9A0U3_9AGAR</name>
<comment type="caution">
    <text evidence="2">The sequence shown here is derived from an EMBL/GenBank/DDBJ whole genome shotgun (WGS) entry which is preliminary data.</text>
</comment>
<feature type="compositionally biased region" description="Low complexity" evidence="1">
    <location>
        <begin position="63"/>
        <end position="79"/>
    </location>
</feature>
<dbReference type="EMBL" id="JANVFS010000032">
    <property type="protein sequence ID" value="KAJ4470386.1"/>
    <property type="molecule type" value="Genomic_DNA"/>
</dbReference>
<protein>
    <submittedName>
        <fullName evidence="2">Uncharacterized protein</fullName>
    </submittedName>
</protein>
<reference evidence="2" key="2">
    <citation type="journal article" date="2023" name="Proc. Natl. Acad. Sci. U.S.A.">
        <title>A global phylogenomic analysis of the shiitake genus Lentinula.</title>
        <authorList>
            <person name="Sierra-Patev S."/>
            <person name="Min B."/>
            <person name="Naranjo-Ortiz M."/>
            <person name="Looney B."/>
            <person name="Konkel Z."/>
            <person name="Slot J.C."/>
            <person name="Sakamoto Y."/>
            <person name="Steenwyk J.L."/>
            <person name="Rokas A."/>
            <person name="Carro J."/>
            <person name="Camarero S."/>
            <person name="Ferreira P."/>
            <person name="Molpeceres G."/>
            <person name="Ruiz-Duenas F.J."/>
            <person name="Serrano A."/>
            <person name="Henrissat B."/>
            <person name="Drula E."/>
            <person name="Hughes K.W."/>
            <person name="Mata J.L."/>
            <person name="Ishikawa N.K."/>
            <person name="Vargas-Isla R."/>
            <person name="Ushijima S."/>
            <person name="Smith C.A."/>
            <person name="Donoghue J."/>
            <person name="Ahrendt S."/>
            <person name="Andreopoulos W."/>
            <person name="He G."/>
            <person name="LaButti K."/>
            <person name="Lipzen A."/>
            <person name="Ng V."/>
            <person name="Riley R."/>
            <person name="Sandor L."/>
            <person name="Barry K."/>
            <person name="Martinez A.T."/>
            <person name="Xiao Y."/>
            <person name="Gibbons J.G."/>
            <person name="Terashima K."/>
            <person name="Grigoriev I.V."/>
            <person name="Hibbett D."/>
        </authorList>
    </citation>
    <scope>NUCLEOTIDE SEQUENCE</scope>
    <source>
        <strain evidence="2">Sp2 HRB7682 ss15</strain>
    </source>
</reference>
<evidence type="ECO:0000256" key="1">
    <source>
        <dbReference type="SAM" id="MobiDB-lite"/>
    </source>
</evidence>